<dbReference type="EMBL" id="FXXP01000001">
    <property type="protein sequence ID" value="SMX26048.1"/>
    <property type="molecule type" value="Genomic_DNA"/>
</dbReference>
<sequence>MHDIYIDAMKENLVEAAQLLFGSAERPSRIYRVDADEELARHSTSVFANVDWMEIGCKECNFDIESVLYLSFSAFRYFLPGIFIYTLNSGDYESDAFESIIAELSRSSEVEFWEESFTERWKAFSPKQIQWMSDCIIHMAIEGGMPPKFQSDANIALRTLEILKRG</sequence>
<dbReference type="AlphaFoldDB" id="A0A238J5X1"/>
<evidence type="ECO:0000313" key="1">
    <source>
        <dbReference type="EMBL" id="SMX26048.1"/>
    </source>
</evidence>
<dbReference type="Proteomes" id="UP000225972">
    <property type="component" value="Unassembled WGS sequence"/>
</dbReference>
<accession>A0A238J5X1</accession>
<gene>
    <name evidence="1" type="ORF">TRP8649_00120</name>
</gene>
<reference evidence="2" key="1">
    <citation type="submission" date="2017-05" db="EMBL/GenBank/DDBJ databases">
        <authorList>
            <person name="Rodrigo-Torres L."/>
            <person name="Arahal R. D."/>
            <person name="Lucena T."/>
        </authorList>
    </citation>
    <scope>NUCLEOTIDE SEQUENCE [LARGE SCALE GENOMIC DNA]</scope>
    <source>
        <strain evidence="2">CECT 8649</strain>
    </source>
</reference>
<proteinExistence type="predicted"/>
<organism evidence="1 2">
    <name type="scientific">Pelagimonas phthalicica</name>
    <dbReference type="NCBI Taxonomy" id="1037362"/>
    <lineage>
        <taxon>Bacteria</taxon>
        <taxon>Pseudomonadati</taxon>
        <taxon>Pseudomonadota</taxon>
        <taxon>Alphaproteobacteria</taxon>
        <taxon>Rhodobacterales</taxon>
        <taxon>Roseobacteraceae</taxon>
        <taxon>Pelagimonas</taxon>
    </lineage>
</organism>
<name>A0A238J5X1_9RHOB</name>
<evidence type="ECO:0000313" key="2">
    <source>
        <dbReference type="Proteomes" id="UP000225972"/>
    </source>
</evidence>
<dbReference type="RefSeq" id="WP_133840736.1">
    <property type="nucleotide sequence ID" value="NZ_FXXP01000001.1"/>
</dbReference>
<protein>
    <submittedName>
        <fullName evidence="1">Uncharacterized protein</fullName>
    </submittedName>
</protein>
<keyword evidence="2" id="KW-1185">Reference proteome</keyword>